<dbReference type="AlphaFoldDB" id="A0AAV7VL03"/>
<evidence type="ECO:0000313" key="1">
    <source>
        <dbReference type="EMBL" id="KAJ1200993.1"/>
    </source>
</evidence>
<dbReference type="Proteomes" id="UP001066276">
    <property type="component" value="Chromosome 2_1"/>
</dbReference>
<dbReference type="EMBL" id="JANPWB010000003">
    <property type="protein sequence ID" value="KAJ1200993.1"/>
    <property type="molecule type" value="Genomic_DNA"/>
</dbReference>
<proteinExistence type="predicted"/>
<name>A0AAV7VL03_PLEWA</name>
<gene>
    <name evidence="1" type="ORF">NDU88_004811</name>
</gene>
<reference evidence="1" key="1">
    <citation type="journal article" date="2022" name="bioRxiv">
        <title>Sequencing and chromosome-scale assembly of the giantPleurodeles waltlgenome.</title>
        <authorList>
            <person name="Brown T."/>
            <person name="Elewa A."/>
            <person name="Iarovenko S."/>
            <person name="Subramanian E."/>
            <person name="Araus A.J."/>
            <person name="Petzold A."/>
            <person name="Susuki M."/>
            <person name="Suzuki K.-i.T."/>
            <person name="Hayashi T."/>
            <person name="Toyoda A."/>
            <person name="Oliveira C."/>
            <person name="Osipova E."/>
            <person name="Leigh N.D."/>
            <person name="Simon A."/>
            <person name="Yun M.H."/>
        </authorList>
    </citation>
    <scope>NUCLEOTIDE SEQUENCE</scope>
    <source>
        <strain evidence="1">20211129_DDA</strain>
        <tissue evidence="1">Liver</tissue>
    </source>
</reference>
<sequence>MVGDPSAASDIWSCPAGVRFLQRLEEQAWREAYTWAGLVFGLRRAVPRLLGMTAGHPQTVDPLALRLRDPCWKEDKVRLWLSLPDRPCPRAVGCCQRRGPWAAALGLPP</sequence>
<protein>
    <submittedName>
        <fullName evidence="1">Uncharacterized protein</fullName>
    </submittedName>
</protein>
<keyword evidence="2" id="KW-1185">Reference proteome</keyword>
<accession>A0AAV7VL03</accession>
<organism evidence="1 2">
    <name type="scientific">Pleurodeles waltl</name>
    <name type="common">Iberian ribbed newt</name>
    <dbReference type="NCBI Taxonomy" id="8319"/>
    <lineage>
        <taxon>Eukaryota</taxon>
        <taxon>Metazoa</taxon>
        <taxon>Chordata</taxon>
        <taxon>Craniata</taxon>
        <taxon>Vertebrata</taxon>
        <taxon>Euteleostomi</taxon>
        <taxon>Amphibia</taxon>
        <taxon>Batrachia</taxon>
        <taxon>Caudata</taxon>
        <taxon>Salamandroidea</taxon>
        <taxon>Salamandridae</taxon>
        <taxon>Pleurodelinae</taxon>
        <taxon>Pleurodeles</taxon>
    </lineage>
</organism>
<comment type="caution">
    <text evidence="1">The sequence shown here is derived from an EMBL/GenBank/DDBJ whole genome shotgun (WGS) entry which is preliminary data.</text>
</comment>
<evidence type="ECO:0000313" key="2">
    <source>
        <dbReference type="Proteomes" id="UP001066276"/>
    </source>
</evidence>